<proteinExistence type="predicted"/>
<reference evidence="2" key="2">
    <citation type="submission" date="2014-06" db="EMBL/GenBank/DDBJ databases">
        <authorList>
            <person name="Aslett M."/>
        </authorList>
    </citation>
    <scope>NUCLEOTIDE SEQUENCE</scope>
</reference>
<dbReference type="Pfam" id="PF18997">
    <property type="entry name" value="DUF5727"/>
    <property type="match status" value="1"/>
</dbReference>
<evidence type="ECO:0000313" key="2">
    <source>
        <dbReference type="EMBL" id="CDS15034.1"/>
    </source>
</evidence>
<gene>
    <name evidence="2" type="ORF">EgrG_000743500</name>
</gene>
<dbReference type="EMBL" id="LK028576">
    <property type="protein sequence ID" value="CDS15034.1"/>
    <property type="molecule type" value="Genomic_DNA"/>
</dbReference>
<protein>
    <submittedName>
        <fullName evidence="2 4">Diagnostic antigen gp50</fullName>
    </submittedName>
</protein>
<dbReference type="OrthoDB" id="6255534at2759"/>
<sequence length="270" mass="29733">MFNISGSGEAGNDLWGSRVITDTTGKVGPMKFRVYEYPISNIDAFNGTTLPVTIETGMCKSNGVILGQPCSYSQGLLTITLNRASEYKILRVYDNTVSYTVYFASKCQFPTPKEGDVVVAPSMPLYRFLKGESQVQIEFAVFGTKQTSHIQFRKGNALLCSWNGSVVSSNSPSCKDLNIDEAHNWMTIKPTIFHEKGKDYETCSWGSGSSNLSVTIDWSREGEAPEVAECNGIINSVTNLHDNMLHLKESGSIHSQVKSTHLPNKHFNPA</sequence>
<evidence type="ECO:0000259" key="1">
    <source>
        <dbReference type="Pfam" id="PF18997"/>
    </source>
</evidence>
<feature type="domain" description="DUF5727" evidence="1">
    <location>
        <begin position="54"/>
        <end position="231"/>
    </location>
</feature>
<dbReference type="AlphaFoldDB" id="A0A068W9E1"/>
<evidence type="ECO:0000313" key="3">
    <source>
        <dbReference type="Proteomes" id="UP000492820"/>
    </source>
</evidence>
<evidence type="ECO:0000313" key="4">
    <source>
        <dbReference type="WBParaSite" id="EgrG_000743500"/>
    </source>
</evidence>
<dbReference type="WBParaSite" id="EgrG_000743500">
    <property type="protein sequence ID" value="EgrG_000743500"/>
    <property type="gene ID" value="EgrG_000743500"/>
</dbReference>
<dbReference type="InterPro" id="IPR043785">
    <property type="entry name" value="DUF5727"/>
</dbReference>
<reference evidence="2 3" key="1">
    <citation type="journal article" date="2013" name="Nature">
        <title>The genomes of four tapeworm species reveal adaptations to parasitism.</title>
        <authorList>
            <person name="Tsai I.J."/>
            <person name="Zarowiecki M."/>
            <person name="Holroyd N."/>
            <person name="Garciarrubio A."/>
            <person name="Sanchez-Flores A."/>
            <person name="Brooks K.L."/>
            <person name="Tracey A."/>
            <person name="Bobes R.J."/>
            <person name="Fragoso G."/>
            <person name="Sciutto E."/>
            <person name="Aslett M."/>
            <person name="Beasley H."/>
            <person name="Bennett H.M."/>
            <person name="Cai J."/>
            <person name="Camicia F."/>
            <person name="Clark R."/>
            <person name="Cucher M."/>
            <person name="De Silva N."/>
            <person name="Day T.A."/>
            <person name="Deplazes P."/>
            <person name="Estrada K."/>
            <person name="Fernandez C."/>
            <person name="Holland P.W."/>
            <person name="Hou J."/>
            <person name="Hu S."/>
            <person name="Huckvale T."/>
            <person name="Hung S.S."/>
            <person name="Kamenetzky L."/>
            <person name="Keane J.A."/>
            <person name="Kiss F."/>
            <person name="Koziol U."/>
            <person name="Lambert O."/>
            <person name="Liu K."/>
            <person name="Luo X."/>
            <person name="Luo Y."/>
            <person name="Macchiaroli N."/>
            <person name="Nichol S."/>
            <person name="Paps J."/>
            <person name="Parkinson J."/>
            <person name="Pouchkina-Stantcheva N."/>
            <person name="Riddiford N."/>
            <person name="Rosenzvit M."/>
            <person name="Salinas G."/>
            <person name="Wasmuth J.D."/>
            <person name="Zamanian M."/>
            <person name="Zheng Y."/>
            <person name="Cai X."/>
            <person name="Soberon X."/>
            <person name="Olson P.D."/>
            <person name="Laclette J.P."/>
            <person name="Brehm K."/>
            <person name="Berriman M."/>
            <person name="Garciarrubio A."/>
            <person name="Bobes R.J."/>
            <person name="Fragoso G."/>
            <person name="Sanchez-Flores A."/>
            <person name="Estrada K."/>
            <person name="Cevallos M.A."/>
            <person name="Morett E."/>
            <person name="Gonzalez V."/>
            <person name="Portillo T."/>
            <person name="Ochoa-Leyva A."/>
            <person name="Jose M.V."/>
            <person name="Sciutto E."/>
            <person name="Landa A."/>
            <person name="Jimenez L."/>
            <person name="Valdes V."/>
            <person name="Carrero J.C."/>
            <person name="Larralde C."/>
            <person name="Morales-Montor J."/>
            <person name="Limon-Lason J."/>
            <person name="Soberon X."/>
            <person name="Laclette J.P."/>
        </authorList>
    </citation>
    <scope>NUCLEOTIDE SEQUENCE [LARGE SCALE GENOMIC DNA]</scope>
</reference>
<reference evidence="4" key="3">
    <citation type="submission" date="2020-10" db="UniProtKB">
        <authorList>
            <consortium name="WormBaseParasite"/>
        </authorList>
    </citation>
    <scope>IDENTIFICATION</scope>
</reference>
<organism evidence="2">
    <name type="scientific">Echinococcus granulosus</name>
    <name type="common">Hydatid tapeworm</name>
    <dbReference type="NCBI Taxonomy" id="6210"/>
    <lineage>
        <taxon>Eukaryota</taxon>
        <taxon>Metazoa</taxon>
        <taxon>Spiralia</taxon>
        <taxon>Lophotrochozoa</taxon>
        <taxon>Platyhelminthes</taxon>
        <taxon>Cestoda</taxon>
        <taxon>Eucestoda</taxon>
        <taxon>Cyclophyllidea</taxon>
        <taxon>Taeniidae</taxon>
        <taxon>Echinococcus</taxon>
        <taxon>Echinococcus granulosus group</taxon>
    </lineage>
</organism>
<name>A0A068W9E1_ECHGR</name>
<dbReference type="Proteomes" id="UP000492820">
    <property type="component" value="Unassembled WGS sequence"/>
</dbReference>
<accession>A0A068W9E1</accession>